<gene>
    <name evidence="11" type="ORF">CLV71_111313</name>
</gene>
<dbReference type="GO" id="GO:0005524">
    <property type="term" value="F:ATP binding"/>
    <property type="evidence" value="ECO:0007669"/>
    <property type="project" value="UniProtKB-UniRule"/>
</dbReference>
<sequence length="494" mass="53204">MTEQDSGKDTTVTQDQLRATERVVAGRYSLVREIGRGGMGIVWLAEDRTIGRRVAIKELHLPDDVDPAERTVFEERVLREARAAGRLNDPGVVTVFDVVRESGTTFIVMELIQAPTLAQLVEQRGPLPQGAVTRLAEQLLSALEVAHAAGVVHRDVKPSNIMVTPNGRVKLTDFGIAQSTDDPRLTTSGILVGSPVYMAPERLRGHDADAGSDLWSLGAVLFFAVEGYDAFERSSTAASMNAILNEVPFLSRCHGPLAAVVTGLLNTHPRARPTAAQVRGLLAQATHTPPAGLTAPVPGHPGTARYQPPPRRRRTRPTVVLAVVLAVALLAGGYLLRVATEPADTGPVARDSALTYGEGGYLPELTWNPDYPAGGCLNSDLGQGRRITDSAQVECDDPHGLQVFETRTFWARPDEYSTGAVDLDYPGEAGLTGYAESVCTMVFGSNEVPDTRGLRYRALVPTRKGWDSGEREVVCVLYHEKGDQLDKSYVAGGE</sequence>
<dbReference type="Gene3D" id="3.30.200.20">
    <property type="entry name" value="Phosphorylase Kinase, domain 1"/>
    <property type="match status" value="1"/>
</dbReference>
<dbReference type="PANTHER" id="PTHR43289:SF6">
    <property type="entry name" value="SERINE_THREONINE-PROTEIN KINASE NEKL-3"/>
    <property type="match status" value="1"/>
</dbReference>
<evidence type="ECO:0000256" key="1">
    <source>
        <dbReference type="ARBA" id="ARBA00012513"/>
    </source>
</evidence>
<organism evidence="11 12">
    <name type="scientific">Actinophytocola oryzae</name>
    <dbReference type="NCBI Taxonomy" id="502181"/>
    <lineage>
        <taxon>Bacteria</taxon>
        <taxon>Bacillati</taxon>
        <taxon>Actinomycetota</taxon>
        <taxon>Actinomycetes</taxon>
        <taxon>Pseudonocardiales</taxon>
        <taxon>Pseudonocardiaceae</taxon>
    </lineage>
</organism>
<feature type="binding site" evidence="7">
    <location>
        <position position="57"/>
    </location>
    <ligand>
        <name>ATP</name>
        <dbReference type="ChEBI" id="CHEBI:30616"/>
    </ligand>
</feature>
<dbReference type="InterPro" id="IPR011009">
    <property type="entry name" value="Kinase-like_dom_sf"/>
</dbReference>
<keyword evidence="2 11" id="KW-0723">Serine/threonine-protein kinase</keyword>
<evidence type="ECO:0000256" key="9">
    <source>
        <dbReference type="SAM" id="Phobius"/>
    </source>
</evidence>
<keyword evidence="5 11" id="KW-0418">Kinase</keyword>
<comment type="caution">
    <text evidence="11">The sequence shown here is derived from an EMBL/GenBank/DDBJ whole genome shotgun (WGS) entry which is preliminary data.</text>
</comment>
<dbReference type="PANTHER" id="PTHR43289">
    <property type="entry name" value="MITOGEN-ACTIVATED PROTEIN KINASE KINASE KINASE 20-RELATED"/>
    <property type="match status" value="1"/>
</dbReference>
<evidence type="ECO:0000256" key="4">
    <source>
        <dbReference type="ARBA" id="ARBA00022741"/>
    </source>
</evidence>
<keyword evidence="9" id="KW-1133">Transmembrane helix</keyword>
<dbReference type="SMART" id="SM00220">
    <property type="entry name" value="S_TKc"/>
    <property type="match status" value="1"/>
</dbReference>
<accession>A0A4R7VBD0</accession>
<dbReference type="SUPFAM" id="SSF56112">
    <property type="entry name" value="Protein kinase-like (PK-like)"/>
    <property type="match status" value="1"/>
</dbReference>
<evidence type="ECO:0000256" key="8">
    <source>
        <dbReference type="SAM" id="MobiDB-lite"/>
    </source>
</evidence>
<keyword evidence="9" id="KW-0472">Membrane</keyword>
<dbReference type="OrthoDB" id="3679634at2"/>
<dbReference type="Proteomes" id="UP000294927">
    <property type="component" value="Unassembled WGS sequence"/>
</dbReference>
<dbReference type="InterPro" id="IPR026004">
    <property type="entry name" value="Septum_form"/>
</dbReference>
<dbReference type="InterPro" id="IPR008271">
    <property type="entry name" value="Ser/Thr_kinase_AS"/>
</dbReference>
<evidence type="ECO:0000256" key="3">
    <source>
        <dbReference type="ARBA" id="ARBA00022679"/>
    </source>
</evidence>
<evidence type="ECO:0000313" key="12">
    <source>
        <dbReference type="Proteomes" id="UP000294927"/>
    </source>
</evidence>
<evidence type="ECO:0000256" key="6">
    <source>
        <dbReference type="ARBA" id="ARBA00022840"/>
    </source>
</evidence>
<dbReference type="InterPro" id="IPR017441">
    <property type="entry name" value="Protein_kinase_ATP_BS"/>
</dbReference>
<dbReference type="AlphaFoldDB" id="A0A4R7VBD0"/>
<keyword evidence="3" id="KW-0808">Transferase</keyword>
<dbReference type="Pfam" id="PF13845">
    <property type="entry name" value="Septum_form"/>
    <property type="match status" value="1"/>
</dbReference>
<dbReference type="InterPro" id="IPR000719">
    <property type="entry name" value="Prot_kinase_dom"/>
</dbReference>
<evidence type="ECO:0000256" key="2">
    <source>
        <dbReference type="ARBA" id="ARBA00022527"/>
    </source>
</evidence>
<dbReference type="PROSITE" id="PS50011">
    <property type="entry name" value="PROTEIN_KINASE_DOM"/>
    <property type="match status" value="1"/>
</dbReference>
<dbReference type="Gene3D" id="1.10.510.10">
    <property type="entry name" value="Transferase(Phosphotransferase) domain 1"/>
    <property type="match status" value="1"/>
</dbReference>
<dbReference type="EC" id="2.7.11.1" evidence="1"/>
<protein>
    <recommendedName>
        <fullName evidence="1">non-specific serine/threonine protein kinase</fullName>
        <ecNumber evidence="1">2.7.11.1</ecNumber>
    </recommendedName>
</protein>
<feature type="region of interest" description="Disordered" evidence="8">
    <location>
        <begin position="288"/>
        <end position="314"/>
    </location>
</feature>
<keyword evidence="9" id="KW-0812">Transmembrane</keyword>
<feature type="transmembrane region" description="Helical" evidence="9">
    <location>
        <begin position="318"/>
        <end position="336"/>
    </location>
</feature>
<dbReference type="Pfam" id="PF00069">
    <property type="entry name" value="Pkinase"/>
    <property type="match status" value="1"/>
</dbReference>
<keyword evidence="12" id="KW-1185">Reference proteome</keyword>
<proteinExistence type="predicted"/>
<evidence type="ECO:0000256" key="7">
    <source>
        <dbReference type="PROSITE-ProRule" id="PRU10141"/>
    </source>
</evidence>
<dbReference type="PROSITE" id="PS00108">
    <property type="entry name" value="PROTEIN_KINASE_ST"/>
    <property type="match status" value="1"/>
</dbReference>
<dbReference type="CDD" id="cd14014">
    <property type="entry name" value="STKc_PknB_like"/>
    <property type="match status" value="1"/>
</dbReference>
<name>A0A4R7VBD0_9PSEU</name>
<dbReference type="PROSITE" id="PS00107">
    <property type="entry name" value="PROTEIN_KINASE_ATP"/>
    <property type="match status" value="1"/>
</dbReference>
<dbReference type="EMBL" id="SOCP01000011">
    <property type="protein sequence ID" value="TDV46354.1"/>
    <property type="molecule type" value="Genomic_DNA"/>
</dbReference>
<evidence type="ECO:0000259" key="10">
    <source>
        <dbReference type="PROSITE" id="PS50011"/>
    </source>
</evidence>
<dbReference type="GO" id="GO:0004674">
    <property type="term" value="F:protein serine/threonine kinase activity"/>
    <property type="evidence" value="ECO:0007669"/>
    <property type="project" value="UniProtKB-KW"/>
</dbReference>
<keyword evidence="6 7" id="KW-0067">ATP-binding</keyword>
<evidence type="ECO:0000256" key="5">
    <source>
        <dbReference type="ARBA" id="ARBA00022777"/>
    </source>
</evidence>
<evidence type="ECO:0000313" key="11">
    <source>
        <dbReference type="EMBL" id="TDV46354.1"/>
    </source>
</evidence>
<reference evidence="11 12" key="1">
    <citation type="submission" date="2019-03" db="EMBL/GenBank/DDBJ databases">
        <title>Genomic Encyclopedia of Archaeal and Bacterial Type Strains, Phase II (KMG-II): from individual species to whole genera.</title>
        <authorList>
            <person name="Goeker M."/>
        </authorList>
    </citation>
    <scope>NUCLEOTIDE SEQUENCE [LARGE SCALE GENOMIC DNA]</scope>
    <source>
        <strain evidence="11 12">DSM 45499</strain>
    </source>
</reference>
<feature type="domain" description="Protein kinase" evidence="10">
    <location>
        <begin position="28"/>
        <end position="282"/>
    </location>
</feature>
<keyword evidence="4 7" id="KW-0547">Nucleotide-binding</keyword>